<dbReference type="Proteomes" id="UP000177690">
    <property type="component" value="Unassembled WGS sequence"/>
</dbReference>
<gene>
    <name evidence="2" type="ORF">A3I24_02155</name>
</gene>
<organism evidence="2 3">
    <name type="scientific">Candidatus Harrisonbacteria bacterium RIFCSPLOWO2_02_FULL_41_13b</name>
    <dbReference type="NCBI Taxonomy" id="1798409"/>
    <lineage>
        <taxon>Bacteria</taxon>
        <taxon>Candidatus Harrisoniibacteriota</taxon>
    </lineage>
</organism>
<evidence type="ECO:0000313" key="3">
    <source>
        <dbReference type="Proteomes" id="UP000177690"/>
    </source>
</evidence>
<accession>A0A1G1ZT93</accession>
<keyword evidence="1" id="KW-0472">Membrane</keyword>
<name>A0A1G1ZT93_9BACT</name>
<keyword evidence="1" id="KW-1133">Transmembrane helix</keyword>
<feature type="transmembrane region" description="Helical" evidence="1">
    <location>
        <begin position="6"/>
        <end position="24"/>
    </location>
</feature>
<dbReference type="AlphaFoldDB" id="A0A1G1ZT93"/>
<feature type="transmembrane region" description="Helical" evidence="1">
    <location>
        <begin position="69"/>
        <end position="88"/>
    </location>
</feature>
<feature type="transmembrane region" description="Helical" evidence="1">
    <location>
        <begin position="36"/>
        <end position="57"/>
    </location>
</feature>
<evidence type="ECO:0000256" key="1">
    <source>
        <dbReference type="SAM" id="Phobius"/>
    </source>
</evidence>
<keyword evidence="1" id="KW-0812">Transmembrane</keyword>
<reference evidence="2 3" key="1">
    <citation type="journal article" date="2016" name="Nat. Commun.">
        <title>Thousands of microbial genomes shed light on interconnected biogeochemical processes in an aquifer system.</title>
        <authorList>
            <person name="Anantharaman K."/>
            <person name="Brown C.T."/>
            <person name="Hug L.A."/>
            <person name="Sharon I."/>
            <person name="Castelle C.J."/>
            <person name="Probst A.J."/>
            <person name="Thomas B.C."/>
            <person name="Singh A."/>
            <person name="Wilkins M.J."/>
            <person name="Karaoz U."/>
            <person name="Brodie E.L."/>
            <person name="Williams K.H."/>
            <person name="Hubbard S.S."/>
            <person name="Banfield J.F."/>
        </authorList>
    </citation>
    <scope>NUCLEOTIDE SEQUENCE [LARGE SCALE GENOMIC DNA]</scope>
</reference>
<protein>
    <submittedName>
        <fullName evidence="2">Uncharacterized protein</fullName>
    </submittedName>
</protein>
<sequence length="95" mass="10806">MTFKKIFIYFSLIPVIVAILNKEITSINFLPWAHDNVNEIGLVLLGIAGLNCLYIIFRNFQTGLNDKFWYVFAGLMAILFFGYLYIGLSLSNAGF</sequence>
<proteinExistence type="predicted"/>
<evidence type="ECO:0000313" key="2">
    <source>
        <dbReference type="EMBL" id="OGY67948.1"/>
    </source>
</evidence>
<comment type="caution">
    <text evidence="2">The sequence shown here is derived from an EMBL/GenBank/DDBJ whole genome shotgun (WGS) entry which is preliminary data.</text>
</comment>
<dbReference type="EMBL" id="MHJL01000011">
    <property type="protein sequence ID" value="OGY67948.1"/>
    <property type="molecule type" value="Genomic_DNA"/>
</dbReference>